<proteinExistence type="predicted"/>
<organism evidence="1 2">
    <name type="scientific">Piloderma croceum (strain F 1598)</name>
    <dbReference type="NCBI Taxonomy" id="765440"/>
    <lineage>
        <taxon>Eukaryota</taxon>
        <taxon>Fungi</taxon>
        <taxon>Dikarya</taxon>
        <taxon>Basidiomycota</taxon>
        <taxon>Agaricomycotina</taxon>
        <taxon>Agaricomycetes</taxon>
        <taxon>Agaricomycetidae</taxon>
        <taxon>Atheliales</taxon>
        <taxon>Atheliaceae</taxon>
        <taxon>Piloderma</taxon>
    </lineage>
</organism>
<sequence length="51" mass="5829">MSQTLVRMHSVAMEPEFLKRISWTPTGMRPGTPVVIKDVWLDNNCTREGVL</sequence>
<reference evidence="1 2" key="1">
    <citation type="submission" date="2014-04" db="EMBL/GenBank/DDBJ databases">
        <authorList>
            <consortium name="DOE Joint Genome Institute"/>
            <person name="Kuo A."/>
            <person name="Tarkka M."/>
            <person name="Buscot F."/>
            <person name="Kohler A."/>
            <person name="Nagy L.G."/>
            <person name="Floudas D."/>
            <person name="Copeland A."/>
            <person name="Barry K.W."/>
            <person name="Cichocki N."/>
            <person name="Veneault-Fourrey C."/>
            <person name="LaButti K."/>
            <person name="Lindquist E.A."/>
            <person name="Lipzen A."/>
            <person name="Lundell T."/>
            <person name="Morin E."/>
            <person name="Murat C."/>
            <person name="Sun H."/>
            <person name="Tunlid A."/>
            <person name="Henrissat B."/>
            <person name="Grigoriev I.V."/>
            <person name="Hibbett D.S."/>
            <person name="Martin F."/>
            <person name="Nordberg H.P."/>
            <person name="Cantor M.N."/>
            <person name="Hua S.X."/>
        </authorList>
    </citation>
    <scope>NUCLEOTIDE SEQUENCE [LARGE SCALE GENOMIC DNA]</scope>
    <source>
        <strain evidence="1 2">F 1598</strain>
    </source>
</reference>
<dbReference type="AlphaFoldDB" id="A0A0C3FAH3"/>
<gene>
    <name evidence="1" type="ORF">PILCRDRAFT_825918</name>
</gene>
<dbReference type="EMBL" id="KN833030">
    <property type="protein sequence ID" value="KIM76914.1"/>
    <property type="molecule type" value="Genomic_DNA"/>
</dbReference>
<keyword evidence="2" id="KW-1185">Reference proteome</keyword>
<name>A0A0C3FAH3_PILCF</name>
<protein>
    <submittedName>
        <fullName evidence="1">Uncharacterized protein</fullName>
    </submittedName>
</protein>
<dbReference type="Proteomes" id="UP000054166">
    <property type="component" value="Unassembled WGS sequence"/>
</dbReference>
<reference evidence="2" key="2">
    <citation type="submission" date="2015-01" db="EMBL/GenBank/DDBJ databases">
        <title>Evolutionary Origins and Diversification of the Mycorrhizal Mutualists.</title>
        <authorList>
            <consortium name="DOE Joint Genome Institute"/>
            <consortium name="Mycorrhizal Genomics Consortium"/>
            <person name="Kohler A."/>
            <person name="Kuo A."/>
            <person name="Nagy L.G."/>
            <person name="Floudas D."/>
            <person name="Copeland A."/>
            <person name="Barry K.W."/>
            <person name="Cichocki N."/>
            <person name="Veneault-Fourrey C."/>
            <person name="LaButti K."/>
            <person name="Lindquist E.A."/>
            <person name="Lipzen A."/>
            <person name="Lundell T."/>
            <person name="Morin E."/>
            <person name="Murat C."/>
            <person name="Riley R."/>
            <person name="Ohm R."/>
            <person name="Sun H."/>
            <person name="Tunlid A."/>
            <person name="Henrissat B."/>
            <person name="Grigoriev I.V."/>
            <person name="Hibbett D.S."/>
            <person name="Martin F."/>
        </authorList>
    </citation>
    <scope>NUCLEOTIDE SEQUENCE [LARGE SCALE GENOMIC DNA]</scope>
    <source>
        <strain evidence="2">F 1598</strain>
    </source>
</reference>
<evidence type="ECO:0000313" key="2">
    <source>
        <dbReference type="Proteomes" id="UP000054166"/>
    </source>
</evidence>
<evidence type="ECO:0000313" key="1">
    <source>
        <dbReference type="EMBL" id="KIM76914.1"/>
    </source>
</evidence>
<dbReference type="HOGENOM" id="CLU_3107218_0_0_1"/>
<dbReference type="InParanoid" id="A0A0C3FAH3"/>
<accession>A0A0C3FAH3</accession>